<geneLocation type="plasmid" evidence="1 2">
    <name>pJCM12272</name>
</geneLocation>
<protein>
    <submittedName>
        <fullName evidence="1">Uncharacterized protein</fullName>
    </submittedName>
</protein>
<dbReference type="AlphaFoldDB" id="A0A6N4V2B1"/>
<accession>A0A6N4V2B1</accession>
<name>A0A6N4V2B1_9MYCO</name>
<evidence type="ECO:0000313" key="1">
    <source>
        <dbReference type="EMBL" id="BBX30445.1"/>
    </source>
</evidence>
<keyword evidence="2" id="KW-1185">Reference proteome</keyword>
<proteinExistence type="predicted"/>
<dbReference type="KEGG" id="malv:MALV_55700"/>
<reference evidence="1 2" key="1">
    <citation type="journal article" date="2019" name="Emerg. Microbes Infect.">
        <title>Comprehensive subspecies identification of 175 nontuberculous mycobacteria species based on 7547 genomic profiles.</title>
        <authorList>
            <person name="Matsumoto Y."/>
            <person name="Kinjo T."/>
            <person name="Motooka D."/>
            <person name="Nabeya D."/>
            <person name="Jung N."/>
            <person name="Uechi K."/>
            <person name="Horii T."/>
            <person name="Iida T."/>
            <person name="Fujita J."/>
            <person name="Nakamura S."/>
        </authorList>
    </citation>
    <scope>NUCLEOTIDE SEQUENCE [LARGE SCALE GENOMIC DNA]</scope>
    <source>
        <strain evidence="1 2">JCM 12272</strain>
        <plasmid evidence="1">pJCM12272</plasmid>
    </source>
</reference>
<dbReference type="Proteomes" id="UP000466906">
    <property type="component" value="Plasmid pJCM12272"/>
</dbReference>
<gene>
    <name evidence="1" type="ORF">MALV_55700</name>
</gene>
<evidence type="ECO:0000313" key="2">
    <source>
        <dbReference type="Proteomes" id="UP000466906"/>
    </source>
</evidence>
<organism evidence="1 2">
    <name type="scientific">Mycolicibacterium alvei</name>
    <dbReference type="NCBI Taxonomy" id="67081"/>
    <lineage>
        <taxon>Bacteria</taxon>
        <taxon>Bacillati</taxon>
        <taxon>Actinomycetota</taxon>
        <taxon>Actinomycetes</taxon>
        <taxon>Mycobacteriales</taxon>
        <taxon>Mycobacteriaceae</taxon>
        <taxon>Mycolicibacterium</taxon>
    </lineage>
</organism>
<keyword evidence="1" id="KW-0614">Plasmid</keyword>
<sequence length="176" mass="18948">MLSGRASELAGRLEEGSLDVNADLSRASVEELTLLRDRLIMGWVDARQSDDLVADQQLERKVKELGEEFGRRGHIHAADHNGLADMVVDAIAPRSEGQQRVDCGSLCALQITEQAASQGWEPAAGPGSVTVYRKGAQEISVQWSWNGNVNSAMINGYGVCGTGEEKLAQVRSALSK</sequence>
<dbReference type="EMBL" id="AP022566">
    <property type="protein sequence ID" value="BBX30445.1"/>
    <property type="molecule type" value="Genomic_DNA"/>
</dbReference>